<accession>A0ABY7FGE8</accession>
<organism evidence="2 3">
    <name type="scientific">Mya arenaria</name>
    <name type="common">Soft-shell clam</name>
    <dbReference type="NCBI Taxonomy" id="6604"/>
    <lineage>
        <taxon>Eukaryota</taxon>
        <taxon>Metazoa</taxon>
        <taxon>Spiralia</taxon>
        <taxon>Lophotrochozoa</taxon>
        <taxon>Mollusca</taxon>
        <taxon>Bivalvia</taxon>
        <taxon>Autobranchia</taxon>
        <taxon>Heteroconchia</taxon>
        <taxon>Euheterodonta</taxon>
        <taxon>Imparidentia</taxon>
        <taxon>Neoheterodontei</taxon>
        <taxon>Myida</taxon>
        <taxon>Myoidea</taxon>
        <taxon>Myidae</taxon>
        <taxon>Mya</taxon>
    </lineage>
</organism>
<evidence type="ECO:0000313" key="3">
    <source>
        <dbReference type="Proteomes" id="UP001164746"/>
    </source>
</evidence>
<gene>
    <name evidence="2" type="ORF">MAR_001631</name>
</gene>
<dbReference type="Proteomes" id="UP001164746">
    <property type="component" value="Chromosome 11"/>
</dbReference>
<dbReference type="EMBL" id="CP111022">
    <property type="protein sequence ID" value="WAR19793.1"/>
    <property type="molecule type" value="Genomic_DNA"/>
</dbReference>
<keyword evidence="1" id="KW-0175">Coiled coil</keyword>
<keyword evidence="3" id="KW-1185">Reference proteome</keyword>
<reference evidence="2" key="1">
    <citation type="submission" date="2022-11" db="EMBL/GenBank/DDBJ databases">
        <title>Centuries of genome instability and evolution in soft-shell clam transmissible cancer (bioRxiv).</title>
        <authorList>
            <person name="Hart S.F.M."/>
            <person name="Yonemitsu M.A."/>
            <person name="Giersch R.M."/>
            <person name="Beal B.F."/>
            <person name="Arriagada G."/>
            <person name="Davis B.W."/>
            <person name="Ostrander E.A."/>
            <person name="Goff S.P."/>
            <person name="Metzger M.J."/>
        </authorList>
    </citation>
    <scope>NUCLEOTIDE SEQUENCE</scope>
    <source>
        <strain evidence="2">MELC-2E11</strain>
        <tissue evidence="2">Siphon/mantle</tissue>
    </source>
</reference>
<name>A0ABY7FGE8_MYAAR</name>
<sequence>MYCIHLPVRYKRYIAPNTVRRELYSLHCPKHSSLGTIFQTQFNLKLKRSTQLNITMSTEVLVDGMTIAEMQATLEQAERKFRRACDQIVLLNERLSSCQIRYKKARDNNRKSLRYPLRLRLAMIEGIRNMYYDYATQKVEEIERLRNVDYIIDDIYMSDEEAAIN</sequence>
<feature type="coiled-coil region" evidence="1">
    <location>
        <begin position="67"/>
        <end position="94"/>
    </location>
</feature>
<protein>
    <submittedName>
        <fullName evidence="2">Uncharacterized protein</fullName>
    </submittedName>
</protein>
<proteinExistence type="predicted"/>
<evidence type="ECO:0000313" key="2">
    <source>
        <dbReference type="EMBL" id="WAR19793.1"/>
    </source>
</evidence>
<evidence type="ECO:0000256" key="1">
    <source>
        <dbReference type="SAM" id="Coils"/>
    </source>
</evidence>